<organism evidence="2">
    <name type="scientific">Pithovirus LCDPAC01</name>
    <dbReference type="NCBI Taxonomy" id="2506600"/>
    <lineage>
        <taxon>Viruses</taxon>
        <taxon>Pithoviruses</taxon>
    </lineage>
</organism>
<dbReference type="InterPro" id="IPR029052">
    <property type="entry name" value="Metallo-depent_PP-like"/>
</dbReference>
<gene>
    <name evidence="2" type="ORF">LCDPAC01_02320</name>
</gene>
<dbReference type="PANTHER" id="PTHR30337">
    <property type="entry name" value="COMPONENT OF ATP-DEPENDENT DSDNA EXONUCLEASE"/>
    <property type="match status" value="1"/>
</dbReference>
<feature type="domain" description="Calcineurin-like phosphoesterase" evidence="1">
    <location>
        <begin position="8"/>
        <end position="188"/>
    </location>
</feature>
<protein>
    <submittedName>
        <fullName evidence="2">DNA repair exonuclease</fullName>
    </submittedName>
</protein>
<reference evidence="2" key="1">
    <citation type="journal article" date="2019" name="MBio">
        <title>Virus Genomes from Deep Sea Sediments Expand the Ocean Megavirome and Support Independent Origins of Viral Gigantism.</title>
        <authorList>
            <person name="Backstrom D."/>
            <person name="Yutin N."/>
            <person name="Jorgensen S.L."/>
            <person name="Dharamshi J."/>
            <person name="Homa F."/>
            <person name="Zaremba-Niedwiedzka K."/>
            <person name="Spang A."/>
            <person name="Wolf Y.I."/>
            <person name="Koonin E.V."/>
            <person name="Ettema T.J."/>
        </authorList>
    </citation>
    <scope>NUCLEOTIDE SEQUENCE</scope>
</reference>
<dbReference type="EMBL" id="MK500292">
    <property type="protein sequence ID" value="QBK84751.1"/>
    <property type="molecule type" value="Genomic_DNA"/>
</dbReference>
<dbReference type="Gene3D" id="3.60.21.10">
    <property type="match status" value="1"/>
</dbReference>
<proteinExistence type="predicted"/>
<accession>A0A481YQP8</accession>
<dbReference type="GO" id="GO:0004527">
    <property type="term" value="F:exonuclease activity"/>
    <property type="evidence" value="ECO:0007669"/>
    <property type="project" value="UniProtKB-KW"/>
</dbReference>
<keyword evidence="2" id="KW-0269">Exonuclease</keyword>
<name>A0A481YQP8_9VIRU</name>
<keyword evidence="2" id="KW-0540">Nuclease</keyword>
<evidence type="ECO:0000259" key="1">
    <source>
        <dbReference type="Pfam" id="PF00149"/>
    </source>
</evidence>
<keyword evidence="2" id="KW-0378">Hydrolase</keyword>
<dbReference type="Pfam" id="PF00149">
    <property type="entry name" value="Metallophos"/>
    <property type="match status" value="1"/>
</dbReference>
<evidence type="ECO:0000313" key="2">
    <source>
        <dbReference type="EMBL" id="QBK84751.1"/>
    </source>
</evidence>
<dbReference type="InterPro" id="IPR004843">
    <property type="entry name" value="Calcineurin-like_PHP"/>
</dbReference>
<dbReference type="InterPro" id="IPR050535">
    <property type="entry name" value="DNA_Repair-Maintenance_Comp"/>
</dbReference>
<sequence>MYASGDDVLVIGDLHYKPKTVHTMDRFNKEVLGHVKENKISLVVCLGDTLDTFERINMACLNQAVRFFVKLSKYSEVVVLIGNHDRMNNNDYMTDRHPFIGLQSAGIKVIEKSWWDKKRNLIYVPYVPPGMFKKALCNTGWIEGKPPQPKIIFGHQEFKGADYGVIKSSNGDVWTENLPIVVSGHIHKFQVLTGVIYPGAPIQHNYGESSDRALMYIEHPDKPLAYKRIKMFSVPEKRVLQIEAENMLLLSERKLMKMCDCKNGTILFKLVINAYPSELKALRKSRIYTCAQKICDKIEIKTKKTAYHNIDATKLHDKKLGIGLFVEKVKELLEEDTEAILLFEKMFTY</sequence>
<dbReference type="SUPFAM" id="SSF56300">
    <property type="entry name" value="Metallo-dependent phosphatases"/>
    <property type="match status" value="1"/>
</dbReference>